<evidence type="ECO:0008006" key="3">
    <source>
        <dbReference type="Google" id="ProtNLM"/>
    </source>
</evidence>
<dbReference type="GO" id="GO:0005694">
    <property type="term" value="C:chromosome"/>
    <property type="evidence" value="ECO:0007669"/>
    <property type="project" value="TreeGrafter"/>
</dbReference>
<dbReference type="GO" id="GO:0006283">
    <property type="term" value="P:transcription-coupled nucleotide-excision repair"/>
    <property type="evidence" value="ECO:0007669"/>
    <property type="project" value="TreeGrafter"/>
</dbReference>
<keyword evidence="2" id="KW-1185">Reference proteome</keyword>
<dbReference type="InterPro" id="IPR018610">
    <property type="entry name" value="UVSSA"/>
</dbReference>
<sequence length="403" mass="46314">MTATLLNQYVLEYFKLHTTKVATRKSIKKKASEVTPTVDPLQPIIKVIKNAPRAEHSQLIKIIIDIMTRLLRIAHKKHAGILINRTIKLSIALFSRSAIFRKLMVEQLHSFYNLILNRVCQLSGVPAVSMLVKLMTSSVRMKMPPELQTFLAMVEKWKDQFGTRHPQLIVGYQNLVDQAFIFPNSMERELLRQKQNAHDRRYLEAKLAQVERELEELLPEMRLVIDQMNSVFVILLPNITETSCNDTDEITPLLKKGNSIAPLLKDVTHTLEGSDDPEIVWEDVDAEKEITSTGTLDMNDMVQEYGLGSSDYHLSISINTGKLVEKNKENAILFGLLEDGIRQTLKRFLPTVESWTSVIEQAAHRELYISDLDTINQTKQEFDQIILKWRDLATENERKRNIL</sequence>
<dbReference type="OrthoDB" id="5594015at2759"/>
<proteinExistence type="predicted"/>
<dbReference type="STRING" id="65357.A0A024GRV3"/>
<reference evidence="1 2" key="1">
    <citation type="submission" date="2012-05" db="EMBL/GenBank/DDBJ databases">
        <title>Recombination and specialization in a pathogen metapopulation.</title>
        <authorList>
            <person name="Gardiner A."/>
            <person name="Kemen E."/>
            <person name="Schultz-Larsen T."/>
            <person name="MacLean D."/>
            <person name="Van Oosterhout C."/>
            <person name="Jones J.D.G."/>
        </authorList>
    </citation>
    <scope>NUCLEOTIDE SEQUENCE [LARGE SCALE GENOMIC DNA]</scope>
    <source>
        <strain evidence="1 2">Ac Nc2</strain>
    </source>
</reference>
<dbReference type="AlphaFoldDB" id="A0A024GRV3"/>
<dbReference type="GO" id="GO:0000993">
    <property type="term" value="F:RNA polymerase II complex binding"/>
    <property type="evidence" value="ECO:0007669"/>
    <property type="project" value="TreeGrafter"/>
</dbReference>
<organism evidence="1 2">
    <name type="scientific">Albugo candida</name>
    <dbReference type="NCBI Taxonomy" id="65357"/>
    <lineage>
        <taxon>Eukaryota</taxon>
        <taxon>Sar</taxon>
        <taxon>Stramenopiles</taxon>
        <taxon>Oomycota</taxon>
        <taxon>Peronosporomycetes</taxon>
        <taxon>Albuginales</taxon>
        <taxon>Albuginaceae</taxon>
        <taxon>Albugo</taxon>
    </lineage>
</organism>
<evidence type="ECO:0000313" key="1">
    <source>
        <dbReference type="EMBL" id="CCI49421.1"/>
    </source>
</evidence>
<dbReference type="PANTHER" id="PTHR28670">
    <property type="entry name" value="UV-STIMULATED SCAFFOLD PROTEIN A"/>
    <property type="match status" value="1"/>
</dbReference>
<dbReference type="Proteomes" id="UP000053237">
    <property type="component" value="Unassembled WGS sequence"/>
</dbReference>
<dbReference type="GO" id="GO:0009411">
    <property type="term" value="P:response to UV"/>
    <property type="evidence" value="ECO:0007669"/>
    <property type="project" value="InterPro"/>
</dbReference>
<protein>
    <recommendedName>
        <fullName evidence="3">VHS domain-containing protein</fullName>
    </recommendedName>
</protein>
<dbReference type="InParanoid" id="A0A024GRV3"/>
<evidence type="ECO:0000313" key="2">
    <source>
        <dbReference type="Proteomes" id="UP000053237"/>
    </source>
</evidence>
<comment type="caution">
    <text evidence="1">The sequence shown here is derived from an EMBL/GenBank/DDBJ whole genome shotgun (WGS) entry which is preliminary data.</text>
</comment>
<gene>
    <name evidence="1" type="ORF">BN9_107350</name>
</gene>
<dbReference type="PANTHER" id="PTHR28670:SF1">
    <property type="entry name" value="UV-STIMULATED SCAFFOLD PROTEIN A"/>
    <property type="match status" value="1"/>
</dbReference>
<accession>A0A024GRV3</accession>
<dbReference type="EMBL" id="CAIX01000296">
    <property type="protein sequence ID" value="CCI49421.1"/>
    <property type="molecule type" value="Genomic_DNA"/>
</dbReference>
<name>A0A024GRV3_9STRA</name>